<keyword evidence="2" id="KW-1185">Reference proteome</keyword>
<name>A0ABT0X653_9ACTN</name>
<evidence type="ECO:0000313" key="1">
    <source>
        <dbReference type="EMBL" id="MCM2578017.1"/>
    </source>
</evidence>
<dbReference type="Proteomes" id="UP001167160">
    <property type="component" value="Unassembled WGS sequence"/>
</dbReference>
<accession>A0ABT0X653</accession>
<sequence>MEHVQAVITLPEGPWWDWDVVAWERGRLRLGAGYDLTYHHGLELVFGDVLFVSCPDSFQEPRFRAPTPDELRTVDRYCGHAPVVVAFDAESDGPDPLPCLIAAHSVDIVQGIVLRYWRDDAAPGRRFAPWVRRPE</sequence>
<evidence type="ECO:0000313" key="2">
    <source>
        <dbReference type="Proteomes" id="UP001167160"/>
    </source>
</evidence>
<proteinExistence type="predicted"/>
<protein>
    <submittedName>
        <fullName evidence="1">Uncharacterized protein</fullName>
    </submittedName>
</protein>
<reference evidence="1" key="1">
    <citation type="journal article" date="2023" name="Int. J. Syst. Evol. Microbiol.">
        <title>Streptomyces meridianus sp. nov. isolated from brackish water of the Tagus estuary in Alcochete, Portugal.</title>
        <authorList>
            <person name="Santos J.D.N."/>
            <person name="Klimek D."/>
            <person name="Calusinska M."/>
            <person name="Lobo Da Cunha A."/>
            <person name="Catita J."/>
            <person name="Goncalves H."/>
            <person name="Gonzalez I."/>
            <person name="Reyes F."/>
            <person name="Lage O.M."/>
        </authorList>
    </citation>
    <scope>NUCLEOTIDE SEQUENCE</scope>
    <source>
        <strain evidence="1">MTZ3.1</strain>
    </source>
</reference>
<dbReference type="RefSeq" id="WP_251413778.1">
    <property type="nucleotide sequence ID" value="NZ_JAMQGM010000024.1"/>
</dbReference>
<dbReference type="EMBL" id="JAMQGM010000024">
    <property type="protein sequence ID" value="MCM2578017.1"/>
    <property type="molecule type" value="Genomic_DNA"/>
</dbReference>
<gene>
    <name evidence="1" type="ORF">M1E25_11705</name>
</gene>
<comment type="caution">
    <text evidence="1">The sequence shown here is derived from an EMBL/GenBank/DDBJ whole genome shotgun (WGS) entry which is preliminary data.</text>
</comment>
<organism evidence="1 2">
    <name type="scientific">Streptomyces meridianus</name>
    <dbReference type="NCBI Taxonomy" id="2938945"/>
    <lineage>
        <taxon>Bacteria</taxon>
        <taxon>Bacillati</taxon>
        <taxon>Actinomycetota</taxon>
        <taxon>Actinomycetes</taxon>
        <taxon>Kitasatosporales</taxon>
        <taxon>Streptomycetaceae</taxon>
        <taxon>Streptomyces</taxon>
    </lineage>
</organism>